<evidence type="ECO:0000313" key="5">
    <source>
        <dbReference type="EMBL" id="EAR20281.1"/>
    </source>
</evidence>
<dbReference type="HOGENOM" id="CLU_000604_1_22_6"/>
<evidence type="ECO:0000256" key="2">
    <source>
        <dbReference type="ARBA" id="ARBA00022741"/>
    </source>
</evidence>
<evidence type="ECO:0000256" key="3">
    <source>
        <dbReference type="ARBA" id="ARBA00022840"/>
    </source>
</evidence>
<dbReference type="GO" id="GO:0015697">
    <property type="term" value="P:quaternary ammonium group transport"/>
    <property type="evidence" value="ECO:0007669"/>
    <property type="project" value="UniProtKB-ARBA"/>
</dbReference>
<dbReference type="AlphaFoldDB" id="A4BVG1"/>
<dbReference type="Pfam" id="PF00005">
    <property type="entry name" value="ABC_tran"/>
    <property type="match status" value="1"/>
</dbReference>
<dbReference type="OrthoDB" id="9802264at2"/>
<protein>
    <submittedName>
        <fullName evidence="5">ATP/GTP-binding site motif A (P-loop):ABC transporter:AAA ATPase</fullName>
    </submittedName>
</protein>
<organism evidence="5 6">
    <name type="scientific">Nitrococcus mobilis Nb-231</name>
    <dbReference type="NCBI Taxonomy" id="314278"/>
    <lineage>
        <taxon>Bacteria</taxon>
        <taxon>Pseudomonadati</taxon>
        <taxon>Pseudomonadota</taxon>
        <taxon>Gammaproteobacteria</taxon>
        <taxon>Chromatiales</taxon>
        <taxon>Ectothiorhodospiraceae</taxon>
        <taxon>Nitrococcus</taxon>
    </lineage>
</organism>
<dbReference type="Proteomes" id="UP000003374">
    <property type="component" value="Unassembled WGS sequence"/>
</dbReference>
<keyword evidence="6" id="KW-1185">Reference proteome</keyword>
<dbReference type="GO" id="GO:0016887">
    <property type="term" value="F:ATP hydrolysis activity"/>
    <property type="evidence" value="ECO:0007669"/>
    <property type="project" value="InterPro"/>
</dbReference>
<reference evidence="5 6" key="1">
    <citation type="submission" date="2006-02" db="EMBL/GenBank/DDBJ databases">
        <authorList>
            <person name="Waterbury J."/>
            <person name="Ferriera S."/>
            <person name="Johnson J."/>
            <person name="Kravitz S."/>
            <person name="Halpern A."/>
            <person name="Remington K."/>
            <person name="Beeson K."/>
            <person name="Tran B."/>
            <person name="Rogers Y.-H."/>
            <person name="Friedman R."/>
            <person name="Venter J.C."/>
        </authorList>
    </citation>
    <scope>NUCLEOTIDE SEQUENCE [LARGE SCALE GENOMIC DNA]</scope>
    <source>
        <strain evidence="5 6">Nb-231</strain>
    </source>
</reference>
<sequence>MNATPVPSAVQFHQLHKRFAEQPLFQGLDLALPPQRITAVVGASGCGKSTLLQLINGLLRPDAGEVRVFGQPLDYGDLPRLRRRIGYAVQRIGLFPHLTVRDNIAILAEREGWPRPRLRARIEQLLRMMDLAPALLGRYPHEISGGQAQRVGLCRAMMLEPPLLLLDEAFSAVDPITRAEVHARFQALQHAEPRTVVLVTHDVAEAMRLADHLVVMAPGQILQTGTPQSIRTRPADERVARLLETGA</sequence>
<dbReference type="STRING" id="314278.NB231_13641"/>
<dbReference type="PANTHER" id="PTHR42781:SF4">
    <property type="entry name" value="SPERMIDINE_PUTRESCINE IMPORT ATP-BINDING PROTEIN POTA"/>
    <property type="match status" value="1"/>
</dbReference>
<gene>
    <name evidence="5" type="ORF">NB231_13641</name>
</gene>
<evidence type="ECO:0000256" key="1">
    <source>
        <dbReference type="ARBA" id="ARBA00022448"/>
    </source>
</evidence>
<feature type="domain" description="ABC transporter" evidence="4">
    <location>
        <begin position="10"/>
        <end position="243"/>
    </location>
</feature>
<dbReference type="EMBL" id="AAOF01000026">
    <property type="protein sequence ID" value="EAR20281.1"/>
    <property type="molecule type" value="Genomic_DNA"/>
</dbReference>
<dbReference type="InterPro" id="IPR003439">
    <property type="entry name" value="ABC_transporter-like_ATP-bd"/>
</dbReference>
<evidence type="ECO:0000313" key="6">
    <source>
        <dbReference type="Proteomes" id="UP000003374"/>
    </source>
</evidence>
<dbReference type="Gene3D" id="3.40.50.300">
    <property type="entry name" value="P-loop containing nucleotide triphosphate hydrolases"/>
    <property type="match status" value="1"/>
</dbReference>
<dbReference type="SMART" id="SM00382">
    <property type="entry name" value="AAA"/>
    <property type="match status" value="1"/>
</dbReference>
<accession>A4BVG1</accession>
<dbReference type="GO" id="GO:0005524">
    <property type="term" value="F:ATP binding"/>
    <property type="evidence" value="ECO:0007669"/>
    <property type="project" value="UniProtKB-KW"/>
</dbReference>
<keyword evidence="1" id="KW-0813">Transport</keyword>
<dbReference type="SUPFAM" id="SSF52540">
    <property type="entry name" value="P-loop containing nucleoside triphosphate hydrolases"/>
    <property type="match status" value="1"/>
</dbReference>
<dbReference type="RefSeq" id="WP_005003536.1">
    <property type="nucleotide sequence ID" value="NZ_CH672427.1"/>
</dbReference>
<evidence type="ECO:0000259" key="4">
    <source>
        <dbReference type="PROSITE" id="PS50893"/>
    </source>
</evidence>
<comment type="caution">
    <text evidence="5">The sequence shown here is derived from an EMBL/GenBank/DDBJ whole genome shotgun (WGS) entry which is preliminary data.</text>
</comment>
<dbReference type="PANTHER" id="PTHR42781">
    <property type="entry name" value="SPERMIDINE/PUTRESCINE IMPORT ATP-BINDING PROTEIN POTA"/>
    <property type="match status" value="1"/>
</dbReference>
<keyword evidence="3" id="KW-0067">ATP-binding</keyword>
<proteinExistence type="predicted"/>
<dbReference type="InterPro" id="IPR050093">
    <property type="entry name" value="ABC_SmlMolc_Importer"/>
</dbReference>
<dbReference type="eggNOG" id="COG1125">
    <property type="taxonomic scope" value="Bacteria"/>
</dbReference>
<dbReference type="InterPro" id="IPR003593">
    <property type="entry name" value="AAA+_ATPase"/>
</dbReference>
<dbReference type="PROSITE" id="PS50893">
    <property type="entry name" value="ABC_TRANSPORTER_2"/>
    <property type="match status" value="1"/>
</dbReference>
<dbReference type="InterPro" id="IPR027417">
    <property type="entry name" value="P-loop_NTPase"/>
</dbReference>
<name>A4BVG1_9GAMM</name>
<dbReference type="PROSITE" id="PS00211">
    <property type="entry name" value="ABC_TRANSPORTER_1"/>
    <property type="match status" value="1"/>
</dbReference>
<keyword evidence="2" id="KW-0547">Nucleotide-binding</keyword>
<dbReference type="InterPro" id="IPR017871">
    <property type="entry name" value="ABC_transporter-like_CS"/>
</dbReference>
<dbReference type="FunFam" id="3.40.50.300:FF:000425">
    <property type="entry name" value="Probable ABC transporter, ATP-binding subunit"/>
    <property type="match status" value="1"/>
</dbReference>